<dbReference type="Pfam" id="PF01935">
    <property type="entry name" value="DUF87"/>
    <property type="match status" value="1"/>
</dbReference>
<dbReference type="EMBL" id="OX458932">
    <property type="protein sequence ID" value="CAI9086447.1"/>
    <property type="molecule type" value="Genomic_DNA"/>
</dbReference>
<evidence type="ECO:0000256" key="1">
    <source>
        <dbReference type="SAM" id="MobiDB-lite"/>
    </source>
</evidence>
<dbReference type="PANTHER" id="PTHR42957">
    <property type="entry name" value="HELICASE MJ1565-RELATED"/>
    <property type="match status" value="1"/>
</dbReference>
<dbReference type="RefSeq" id="WP_009059516.1">
    <property type="nucleotide sequence ID" value="NZ_JAHXRZ010000001.1"/>
</dbReference>
<dbReference type="InterPro" id="IPR008571">
    <property type="entry name" value="HerA-like"/>
</dbReference>
<proteinExistence type="predicted"/>
<dbReference type="CDD" id="cd01127">
    <property type="entry name" value="TrwB_TraG_TraD_VirD4"/>
    <property type="match status" value="1"/>
</dbReference>
<dbReference type="InterPro" id="IPR027417">
    <property type="entry name" value="P-loop_NTPase"/>
</dbReference>
<dbReference type="Proteomes" id="UP001161497">
    <property type="component" value="Chromosome"/>
</dbReference>
<dbReference type="SUPFAM" id="SSF52540">
    <property type="entry name" value="P-loop containing nucleoside triphosphate hydrolases"/>
    <property type="match status" value="1"/>
</dbReference>
<evidence type="ECO:0000313" key="3">
    <source>
        <dbReference type="EMBL" id="CAI9086447.1"/>
    </source>
</evidence>
<evidence type="ECO:0000259" key="2">
    <source>
        <dbReference type="Pfam" id="PF01935"/>
    </source>
</evidence>
<gene>
    <name evidence="3" type="ORF">MFUM_2135</name>
</gene>
<accession>A0ABN8XGW6</accession>
<sequence>MMTSDHEIGRVVAVDTAQVTVELNHDLKALTRSTYEGTLEVGRINSYIIIPVGTRRIVAMVTRVLLTEESELKADKTMVILPSSRRLMKATMIGTIDEGRFRQGINLFPVLDSPVLITTRKDLDAIFGKSSLQDDVPSDEPGFCIPIGRSAIFQDYDIKINPDAFFGKHAAIIGSTGSGKSCTIATIIQSIIKQASVKQTRFIILDTNGEYRTSFQKQNEDKAWADADAAFKALYIPTDSTEKEKLVIPYWFMDSEDFVRLFRASPGVQRPVLLNALSSARDSEEGTENWLHVRQDIIMECRRILRLCYGTETKNAQSIRQLCDGLIIHIEEPAIVDHLRLLSQHYPDITADSIKTCFEQIRDIARGGIRTKGQQYEAYAVIDVNKRWRIENAINPLLGKLLQPPENSTVLSTASADCPRFFSKSAFRYRNLEHAMTRDEVSSLQARDNCSTMIMRIYRLLEDSRFEFLFGPICSEWPSVMHSLATFMRDILGAECSSKTELTGTEVCPEGLLPFYDRQRRGSTRSNVVIIDLSLLASEVLENVTALIGRLIHEFLQRLSDPVSGVGRGEYPVVLVLDEAQNYIREGRKTEEDSISKLVFERIAREGRKYGLGLVVASQRPSELSKTVLSQCNSFIVHRLQNPEDLRYFREIVPGIYGQLLDQLPALAPRSALVLGECVQAPALVEMREASPVPKSKNPKFYRSWTQEEKHPDFESICERWEGKQPGCPAPANQPHGGAPEHGGETE</sequence>
<dbReference type="InterPro" id="IPR002789">
    <property type="entry name" value="HerA_central"/>
</dbReference>
<dbReference type="PANTHER" id="PTHR42957:SF1">
    <property type="entry name" value="HELICASE MJ1565-RELATED"/>
    <property type="match status" value="1"/>
</dbReference>
<evidence type="ECO:0000313" key="4">
    <source>
        <dbReference type="Proteomes" id="UP001161497"/>
    </source>
</evidence>
<keyword evidence="4" id="KW-1185">Reference proteome</keyword>
<dbReference type="Gene3D" id="3.40.50.300">
    <property type="entry name" value="P-loop containing nucleotide triphosphate hydrolases"/>
    <property type="match status" value="2"/>
</dbReference>
<reference evidence="3" key="1">
    <citation type="submission" date="2023-03" db="EMBL/GenBank/DDBJ databases">
        <authorList>
            <person name="Cremers G."/>
            <person name="Picone N."/>
        </authorList>
    </citation>
    <scope>NUCLEOTIDE SEQUENCE</scope>
    <source>
        <strain evidence="3">Sample_alias</strain>
    </source>
</reference>
<name>A0ABN8XGW6_9BACT</name>
<feature type="domain" description="Helicase HerA central" evidence="2">
    <location>
        <begin position="146"/>
        <end position="309"/>
    </location>
</feature>
<organism evidence="3 4">
    <name type="scientific">Candidatus Methylacidiphilum fumarolicum</name>
    <dbReference type="NCBI Taxonomy" id="591154"/>
    <lineage>
        <taxon>Bacteria</taxon>
        <taxon>Pseudomonadati</taxon>
        <taxon>Verrucomicrobiota</taxon>
        <taxon>Methylacidiphilae</taxon>
        <taxon>Methylacidiphilales</taxon>
        <taxon>Methylacidiphilaceae</taxon>
        <taxon>Methylacidiphilum (ex Ratnadevi et al. 2023)</taxon>
    </lineage>
</organism>
<feature type="region of interest" description="Disordered" evidence="1">
    <location>
        <begin position="720"/>
        <end position="747"/>
    </location>
</feature>
<protein>
    <submittedName>
        <fullName evidence="3">ATPase-like</fullName>
    </submittedName>
</protein>